<dbReference type="Proteomes" id="UP001060085">
    <property type="component" value="Linkage Group LG08"/>
</dbReference>
<comment type="caution">
    <text evidence="1">The sequence shown here is derived from an EMBL/GenBank/DDBJ whole genome shotgun (WGS) entry which is preliminary data.</text>
</comment>
<reference evidence="2" key="1">
    <citation type="journal article" date="2023" name="Nat. Plants">
        <title>Single-cell RNA sequencing provides a high-resolution roadmap for understanding the multicellular compartmentation of specialized metabolism.</title>
        <authorList>
            <person name="Sun S."/>
            <person name="Shen X."/>
            <person name="Li Y."/>
            <person name="Li Y."/>
            <person name="Wang S."/>
            <person name="Li R."/>
            <person name="Zhang H."/>
            <person name="Shen G."/>
            <person name="Guo B."/>
            <person name="Wei J."/>
            <person name="Xu J."/>
            <person name="St-Pierre B."/>
            <person name="Chen S."/>
            <person name="Sun C."/>
        </authorList>
    </citation>
    <scope>NUCLEOTIDE SEQUENCE [LARGE SCALE GENOMIC DNA]</scope>
</reference>
<gene>
    <name evidence="1" type="ORF">M9H77_33797</name>
</gene>
<dbReference type="EMBL" id="CM044708">
    <property type="protein sequence ID" value="KAI5647792.1"/>
    <property type="molecule type" value="Genomic_DNA"/>
</dbReference>
<evidence type="ECO:0000313" key="2">
    <source>
        <dbReference type="Proteomes" id="UP001060085"/>
    </source>
</evidence>
<keyword evidence="2" id="KW-1185">Reference proteome</keyword>
<sequence>MGYGEQIDDLIESEIIRLLDWNDAMIDLQLGMSFVDKTQTISAVQKWSIWIEQEFRVVKSKSDQWTAKYYHTSDTNLSVVYPNQEEATHGRWEITKFTKKQHTLFNCGKWHEYILPYSHALVVYKDNSTRTDAYVPDIYSRETYKRTYPSNFYLVVHEDFWRDAAYNLTFYPPNMNNQWGQKQSTKFRAEMDYWNSDSSPRCSKCRMSEHNRKTSNNLYKFLFFKVW</sequence>
<protein>
    <submittedName>
        <fullName evidence="1">Uncharacterized protein</fullName>
    </submittedName>
</protein>
<accession>A0ACB9ZNK6</accession>
<evidence type="ECO:0000313" key="1">
    <source>
        <dbReference type="EMBL" id="KAI5647792.1"/>
    </source>
</evidence>
<proteinExistence type="predicted"/>
<name>A0ACB9ZNK6_CATRO</name>
<organism evidence="1 2">
    <name type="scientific">Catharanthus roseus</name>
    <name type="common">Madagascar periwinkle</name>
    <name type="synonym">Vinca rosea</name>
    <dbReference type="NCBI Taxonomy" id="4058"/>
    <lineage>
        <taxon>Eukaryota</taxon>
        <taxon>Viridiplantae</taxon>
        <taxon>Streptophyta</taxon>
        <taxon>Embryophyta</taxon>
        <taxon>Tracheophyta</taxon>
        <taxon>Spermatophyta</taxon>
        <taxon>Magnoliopsida</taxon>
        <taxon>eudicotyledons</taxon>
        <taxon>Gunneridae</taxon>
        <taxon>Pentapetalae</taxon>
        <taxon>asterids</taxon>
        <taxon>lamiids</taxon>
        <taxon>Gentianales</taxon>
        <taxon>Apocynaceae</taxon>
        <taxon>Rauvolfioideae</taxon>
        <taxon>Vinceae</taxon>
        <taxon>Catharanthinae</taxon>
        <taxon>Catharanthus</taxon>
    </lineage>
</organism>